<organism evidence="1">
    <name type="scientific">Anguilla anguilla</name>
    <name type="common">European freshwater eel</name>
    <name type="synonym">Muraena anguilla</name>
    <dbReference type="NCBI Taxonomy" id="7936"/>
    <lineage>
        <taxon>Eukaryota</taxon>
        <taxon>Metazoa</taxon>
        <taxon>Chordata</taxon>
        <taxon>Craniata</taxon>
        <taxon>Vertebrata</taxon>
        <taxon>Euteleostomi</taxon>
        <taxon>Actinopterygii</taxon>
        <taxon>Neopterygii</taxon>
        <taxon>Teleostei</taxon>
        <taxon>Anguilliformes</taxon>
        <taxon>Anguillidae</taxon>
        <taxon>Anguilla</taxon>
    </lineage>
</organism>
<dbReference type="EMBL" id="GBXM01032753">
    <property type="protein sequence ID" value="JAH75824.1"/>
    <property type="molecule type" value="Transcribed_RNA"/>
</dbReference>
<dbReference type="AlphaFoldDB" id="A0A0E9VCJ5"/>
<evidence type="ECO:0000313" key="1">
    <source>
        <dbReference type="EMBL" id="JAH75824.1"/>
    </source>
</evidence>
<accession>A0A0E9VCJ5</accession>
<sequence length="47" mass="5634">MHRHRTNIRLNNRDTIHYKTAYNFVKYSTGFPLSSDTGKRDILKGFY</sequence>
<reference evidence="1" key="2">
    <citation type="journal article" date="2015" name="Fish Shellfish Immunol.">
        <title>Early steps in the European eel (Anguilla anguilla)-Vibrio vulnificus interaction in the gills: Role of the RtxA13 toxin.</title>
        <authorList>
            <person name="Callol A."/>
            <person name="Pajuelo D."/>
            <person name="Ebbesson L."/>
            <person name="Teles M."/>
            <person name="MacKenzie S."/>
            <person name="Amaro C."/>
        </authorList>
    </citation>
    <scope>NUCLEOTIDE SEQUENCE</scope>
</reference>
<name>A0A0E9VCJ5_ANGAN</name>
<proteinExistence type="predicted"/>
<protein>
    <submittedName>
        <fullName evidence="1">Uncharacterized protein</fullName>
    </submittedName>
</protein>
<reference evidence="1" key="1">
    <citation type="submission" date="2014-11" db="EMBL/GenBank/DDBJ databases">
        <authorList>
            <person name="Amaro Gonzalez C."/>
        </authorList>
    </citation>
    <scope>NUCLEOTIDE SEQUENCE</scope>
</reference>